<feature type="transmembrane region" description="Helical" evidence="2">
    <location>
        <begin position="183"/>
        <end position="207"/>
    </location>
</feature>
<dbReference type="RefSeq" id="WP_087007603.1">
    <property type="nucleotide sequence ID" value="NZ_FWFF01000017.1"/>
</dbReference>
<evidence type="ECO:0000256" key="1">
    <source>
        <dbReference type="SAM" id="MobiDB-lite"/>
    </source>
</evidence>
<feature type="compositionally biased region" description="Polar residues" evidence="1">
    <location>
        <begin position="157"/>
        <end position="166"/>
    </location>
</feature>
<dbReference type="Proteomes" id="UP000196581">
    <property type="component" value="Unassembled WGS sequence"/>
</dbReference>
<dbReference type="EMBL" id="FWFF01000017">
    <property type="protein sequence ID" value="SLM98755.1"/>
    <property type="molecule type" value="Genomic_DNA"/>
</dbReference>
<evidence type="ECO:0000313" key="3">
    <source>
        <dbReference type="EMBL" id="SLM98755.1"/>
    </source>
</evidence>
<accession>A0A1X6XHL5</accession>
<gene>
    <name evidence="3" type="ORF">FM105_09535</name>
</gene>
<proteinExistence type="predicted"/>
<name>A0A1X6XHL5_9MICO</name>
<evidence type="ECO:0000313" key="4">
    <source>
        <dbReference type="Proteomes" id="UP000196581"/>
    </source>
</evidence>
<feature type="region of interest" description="Disordered" evidence="1">
    <location>
        <begin position="134"/>
        <end position="173"/>
    </location>
</feature>
<dbReference type="AlphaFoldDB" id="A0A1X6XHL5"/>
<protein>
    <submittedName>
        <fullName evidence="3">Uncharacterized protein</fullName>
    </submittedName>
</protein>
<keyword evidence="2" id="KW-0812">Transmembrane</keyword>
<reference evidence="4" key="1">
    <citation type="submission" date="2017-02" db="EMBL/GenBank/DDBJ databases">
        <authorList>
            <person name="Dridi B."/>
        </authorList>
    </citation>
    <scope>NUCLEOTIDE SEQUENCE [LARGE SCALE GENOMIC DNA]</scope>
    <source>
        <strain evidence="4">B Co 03.10</strain>
    </source>
</reference>
<keyword evidence="2" id="KW-1133">Transmembrane helix</keyword>
<organism evidence="3 4">
    <name type="scientific">Brevibacterium yomogidense</name>
    <dbReference type="NCBI Taxonomy" id="946573"/>
    <lineage>
        <taxon>Bacteria</taxon>
        <taxon>Bacillati</taxon>
        <taxon>Actinomycetota</taxon>
        <taxon>Actinomycetes</taxon>
        <taxon>Micrococcales</taxon>
        <taxon>Brevibacteriaceae</taxon>
        <taxon>Brevibacterium</taxon>
    </lineage>
</organism>
<feature type="compositionally biased region" description="Low complexity" evidence="1">
    <location>
        <begin position="143"/>
        <end position="153"/>
    </location>
</feature>
<keyword evidence="2" id="KW-0472">Membrane</keyword>
<evidence type="ECO:0000256" key="2">
    <source>
        <dbReference type="SAM" id="Phobius"/>
    </source>
</evidence>
<keyword evidence="4" id="KW-1185">Reference proteome</keyword>
<sequence length="434" mass="45009">MSASAGVLAETIAEHLSESSVYVDPAAASRIPDVTLEQVTAKAEALPYDTYVLIVGDDVDRSDLGELVHERTGQDGLYLVASPRGTLDAHIAHDGSEALDGVREVISAHQGPGTGYEGVRLLVETLDELGAEGAVPDADTDADLGAGADAGADSPGETGSTGTSIQEEPGAGGAPLGGLSPDVLILLLLIVGIAAAFIGTRLLNAGLRKRTLARRQRFSRIPADLLLSAARMQRQSIRRTLAEDTLHLSADLVALDTDDLTEEQAGLVRHGMDAYTYAGRLVDAEDATRADLAGVLVLLTIVADDLAQVQGADPQERDSLCSVDPTHGQARARRVHERGDAHGAAGAESEAGIVIGAGAGTESGTGAGAVGSAGRGSPVCARCDDDLAAGRRPRWLLDRGKPYSERDTVWARTRFGTGGGDLVELVKDELAARR</sequence>
<feature type="region of interest" description="Disordered" evidence="1">
    <location>
        <begin position="313"/>
        <end position="347"/>
    </location>
</feature>